<sequence>MNGNKRNGAHMDFDNVENDVIQTPSKKRNPSNAKKFSVMDYINQIEFVLAELRPSTYWKAVRPECIANKDVLSIIRQIFIITLGHATGGERLDNLSFEGIDELLVDKALSEDEIIDVALETPVSKERSDKDEEKSCSKSRFT</sequence>
<feature type="region of interest" description="Disordered" evidence="1">
    <location>
        <begin position="123"/>
        <end position="142"/>
    </location>
</feature>
<evidence type="ECO:0000256" key="1">
    <source>
        <dbReference type="SAM" id="MobiDB-lite"/>
    </source>
</evidence>
<keyword evidence="3" id="KW-1185">Reference proteome</keyword>
<evidence type="ECO:0000313" key="3">
    <source>
        <dbReference type="Proteomes" id="UP001054945"/>
    </source>
</evidence>
<feature type="compositionally biased region" description="Basic and acidic residues" evidence="1">
    <location>
        <begin position="123"/>
        <end position="136"/>
    </location>
</feature>
<protein>
    <submittedName>
        <fullName evidence="2">Uncharacterized protein</fullName>
    </submittedName>
</protein>
<organism evidence="2 3">
    <name type="scientific">Caerostris extrusa</name>
    <name type="common">Bark spider</name>
    <name type="synonym">Caerostris bankana</name>
    <dbReference type="NCBI Taxonomy" id="172846"/>
    <lineage>
        <taxon>Eukaryota</taxon>
        <taxon>Metazoa</taxon>
        <taxon>Ecdysozoa</taxon>
        <taxon>Arthropoda</taxon>
        <taxon>Chelicerata</taxon>
        <taxon>Arachnida</taxon>
        <taxon>Araneae</taxon>
        <taxon>Araneomorphae</taxon>
        <taxon>Entelegynae</taxon>
        <taxon>Araneoidea</taxon>
        <taxon>Araneidae</taxon>
        <taxon>Caerostris</taxon>
    </lineage>
</organism>
<dbReference type="Proteomes" id="UP001054945">
    <property type="component" value="Unassembled WGS sequence"/>
</dbReference>
<proteinExistence type="predicted"/>
<name>A0AAV4N564_CAEEX</name>
<dbReference type="EMBL" id="BPLR01020558">
    <property type="protein sequence ID" value="GIX79972.1"/>
    <property type="molecule type" value="Genomic_DNA"/>
</dbReference>
<accession>A0AAV4N564</accession>
<reference evidence="2 3" key="1">
    <citation type="submission" date="2021-06" db="EMBL/GenBank/DDBJ databases">
        <title>Caerostris extrusa draft genome.</title>
        <authorList>
            <person name="Kono N."/>
            <person name="Arakawa K."/>
        </authorList>
    </citation>
    <scope>NUCLEOTIDE SEQUENCE [LARGE SCALE GENOMIC DNA]</scope>
</reference>
<dbReference type="AlphaFoldDB" id="A0AAV4N564"/>
<comment type="caution">
    <text evidence="2">The sequence shown here is derived from an EMBL/GenBank/DDBJ whole genome shotgun (WGS) entry which is preliminary data.</text>
</comment>
<gene>
    <name evidence="2" type="ORF">CEXT_729011</name>
</gene>
<evidence type="ECO:0000313" key="2">
    <source>
        <dbReference type="EMBL" id="GIX79972.1"/>
    </source>
</evidence>